<dbReference type="Proteomes" id="UP000214355">
    <property type="component" value="Chromosome I"/>
</dbReference>
<dbReference type="STRING" id="131112.SAMN04489737_1494"/>
<sequence>MCLVTKLSTDSNLCSSSGKVVDSLVCMKTHVITDPSQCLLLAPHMLHTDVTNAVLVCHLIQHQNNYVLSAIARLDLDTDSLPPSSACDDLVEFVADANPDALCLCWISQNLDELNLRSGLESFFFALLSRLRETVKKMQPARVAPIYFLCTNKYIWGQVQSREDHLIIENARPYQNLLETPFACELLLDDTYRIGGMWARVALRRRQKCIDVEKQYCNNAQDLNGQRLWTNSLAKIAHDPRALSPSSAVKILGGMTRIGKLNATLHDAQIRDRILLWVITGRKVSDPVAWADCYSLMREAPMSYALPHRARAAVDILNACGSFSADDSPCAYGTIAYIYWWIGETEQAMTAAQLSLKSDPSYRMAQLISAIISARILPPWMNK</sequence>
<accession>A0A1H2LKI1</accession>
<evidence type="ECO:0000313" key="2">
    <source>
        <dbReference type="Proteomes" id="UP000214355"/>
    </source>
</evidence>
<reference evidence="2" key="1">
    <citation type="submission" date="2016-10" db="EMBL/GenBank/DDBJ databases">
        <authorList>
            <person name="Varghese N."/>
            <person name="Submissions S."/>
        </authorList>
    </citation>
    <scope>NUCLEOTIDE SEQUENCE [LARGE SCALE GENOMIC DNA]</scope>
    <source>
        <strain evidence="2">DSM 10002</strain>
    </source>
</reference>
<dbReference type="EMBL" id="LT629804">
    <property type="protein sequence ID" value="SDU81362.1"/>
    <property type="molecule type" value="Genomic_DNA"/>
</dbReference>
<keyword evidence="2" id="KW-1185">Reference proteome</keyword>
<organism evidence="1 2">
    <name type="scientific">Arcanobacterium phocae</name>
    <dbReference type="NCBI Taxonomy" id="131112"/>
    <lineage>
        <taxon>Bacteria</taxon>
        <taxon>Bacillati</taxon>
        <taxon>Actinomycetota</taxon>
        <taxon>Actinomycetes</taxon>
        <taxon>Actinomycetales</taxon>
        <taxon>Actinomycetaceae</taxon>
        <taxon>Arcanobacterium</taxon>
    </lineage>
</organism>
<gene>
    <name evidence="1" type="ORF">SAMN04489737_1494</name>
</gene>
<name>A0A1H2LKI1_9ACTO</name>
<dbReference type="AlphaFoldDB" id="A0A1H2LKI1"/>
<evidence type="ECO:0000313" key="1">
    <source>
        <dbReference type="EMBL" id="SDU81362.1"/>
    </source>
</evidence>
<proteinExistence type="predicted"/>
<evidence type="ECO:0008006" key="3">
    <source>
        <dbReference type="Google" id="ProtNLM"/>
    </source>
</evidence>
<protein>
    <recommendedName>
        <fullName evidence="3">DUF4192 family protein</fullName>
    </recommendedName>
</protein>